<dbReference type="InterPro" id="IPR050298">
    <property type="entry name" value="Gram-neg_bact_OMP"/>
</dbReference>
<evidence type="ECO:0000256" key="2">
    <source>
        <dbReference type="ARBA" id="ARBA00022729"/>
    </source>
</evidence>
<evidence type="ECO:0000256" key="3">
    <source>
        <dbReference type="ARBA" id="ARBA00023136"/>
    </source>
</evidence>
<dbReference type="RefSeq" id="WP_075706513.1">
    <property type="nucleotide sequence ID" value="NZ_MJMJ01000004.1"/>
</dbReference>
<dbReference type="AlphaFoldDB" id="A0A1Q9HNI2"/>
<sequence length="349" mass="37803">MKMTTLAMAVATTFLASTSAFAAQVYSGDGTTLSVGGYVDVGVGERGAIYSDPNFEVHQISPRLNVEGKKEIGNGVTVDAKGEWAINYLDGGNTSFTTRLGYMGVSHDQAGRLVVGTQWAPYYDVAGVADKPIAFANDFLYGTNFNQLGSARAEKMVSYRNTLRVSEDVAFNIGLGWQGETTEEKITPSTGNGAVNYTRSSADYDDRAQIAISTEFAGFGLGYVYNGGDVDNEKARSHVFAGKYGTYGNGLYIALVYGDNENFYNSLEESKQYEAVGAFGLDNGLNIILNYEAVEDDKNDKTQFSQSAIQLEYTVASGLVAFAGYQFDLGNDINKNEDDQYSVGARYFF</sequence>
<comment type="caution">
    <text evidence="5">The sequence shown here is derived from an EMBL/GenBank/DDBJ whole genome shotgun (WGS) entry which is preliminary data.</text>
</comment>
<gene>
    <name evidence="5" type="ORF">BIY22_16190</name>
</gene>
<evidence type="ECO:0000313" key="6">
    <source>
        <dbReference type="Proteomes" id="UP000186313"/>
    </source>
</evidence>
<dbReference type="Proteomes" id="UP000186313">
    <property type="component" value="Unassembled WGS sequence"/>
</dbReference>
<dbReference type="OrthoDB" id="784582at2"/>
<evidence type="ECO:0008006" key="7">
    <source>
        <dbReference type="Google" id="ProtNLM"/>
    </source>
</evidence>
<dbReference type="InterPro" id="IPR033900">
    <property type="entry name" value="Gram_neg_porin_domain"/>
</dbReference>
<keyword evidence="3" id="KW-0472">Membrane</keyword>
<feature type="chain" id="PRO_5011982872" description="Porin" evidence="4">
    <location>
        <begin position="23"/>
        <end position="349"/>
    </location>
</feature>
<accession>A0A1Q9HNI2</accession>
<protein>
    <recommendedName>
        <fullName evidence="7">Porin</fullName>
    </recommendedName>
</protein>
<dbReference type="EMBL" id="MJMJ01000004">
    <property type="protein sequence ID" value="OLQ92350.1"/>
    <property type="molecule type" value="Genomic_DNA"/>
</dbReference>
<dbReference type="CDD" id="cd00342">
    <property type="entry name" value="gram_neg_porins"/>
    <property type="match status" value="1"/>
</dbReference>
<dbReference type="GO" id="GO:0015288">
    <property type="term" value="F:porin activity"/>
    <property type="evidence" value="ECO:0007669"/>
    <property type="project" value="InterPro"/>
</dbReference>
<name>A0A1Q9HNI2_9VIBR</name>
<dbReference type="SUPFAM" id="SSF56935">
    <property type="entry name" value="Porins"/>
    <property type="match status" value="1"/>
</dbReference>
<dbReference type="Gene3D" id="2.40.160.10">
    <property type="entry name" value="Porin"/>
    <property type="match status" value="1"/>
</dbReference>
<evidence type="ECO:0000313" key="5">
    <source>
        <dbReference type="EMBL" id="OLQ92350.1"/>
    </source>
</evidence>
<dbReference type="PANTHER" id="PTHR34501">
    <property type="entry name" value="PROTEIN YDDL-RELATED"/>
    <property type="match status" value="1"/>
</dbReference>
<keyword evidence="2 4" id="KW-0732">Signal</keyword>
<feature type="signal peptide" evidence="4">
    <location>
        <begin position="1"/>
        <end position="22"/>
    </location>
</feature>
<reference evidence="5 6" key="1">
    <citation type="submission" date="2016-09" db="EMBL/GenBank/DDBJ databases">
        <title>Genomic Taxonomy of the Vibrionaceae.</title>
        <authorList>
            <person name="Gonzalez-Castillo A."/>
            <person name="Gomez-Gil B."/>
            <person name="Enciso-Ibarra K."/>
        </authorList>
    </citation>
    <scope>NUCLEOTIDE SEQUENCE [LARGE SCALE GENOMIC DNA]</scope>
    <source>
        <strain evidence="5 6">CAIM 703</strain>
    </source>
</reference>
<proteinExistence type="predicted"/>
<dbReference type="InterPro" id="IPR023614">
    <property type="entry name" value="Porin_dom_sf"/>
</dbReference>
<dbReference type="STRING" id="1381081.BIY22_16190"/>
<evidence type="ECO:0000256" key="1">
    <source>
        <dbReference type="ARBA" id="ARBA00004571"/>
    </source>
</evidence>
<organism evidence="5 6">
    <name type="scientific">Vibrio panuliri</name>
    <dbReference type="NCBI Taxonomy" id="1381081"/>
    <lineage>
        <taxon>Bacteria</taxon>
        <taxon>Pseudomonadati</taxon>
        <taxon>Pseudomonadota</taxon>
        <taxon>Gammaproteobacteria</taxon>
        <taxon>Vibrionales</taxon>
        <taxon>Vibrionaceae</taxon>
        <taxon>Vibrio</taxon>
    </lineage>
</organism>
<evidence type="ECO:0000256" key="4">
    <source>
        <dbReference type="SAM" id="SignalP"/>
    </source>
</evidence>
<dbReference type="PANTHER" id="PTHR34501:SF2">
    <property type="entry name" value="OUTER MEMBRANE PORIN F-RELATED"/>
    <property type="match status" value="1"/>
</dbReference>
<comment type="subcellular location">
    <subcellularLocation>
        <location evidence="1">Cell outer membrane</location>
        <topology evidence="1">Multi-pass membrane protein</topology>
    </subcellularLocation>
</comment>
<dbReference type="GO" id="GO:0009279">
    <property type="term" value="C:cell outer membrane"/>
    <property type="evidence" value="ECO:0007669"/>
    <property type="project" value="UniProtKB-SubCell"/>
</dbReference>